<feature type="region of interest" description="Disordered" evidence="1">
    <location>
        <begin position="58"/>
        <end position="151"/>
    </location>
</feature>
<reference evidence="3 4" key="1">
    <citation type="submission" date="2023-08" db="EMBL/GenBank/DDBJ databases">
        <title>Microbacterium sp. nov., isolated from a waste landfill.</title>
        <authorList>
            <person name="Wen W."/>
        </authorList>
    </citation>
    <scope>NUCLEOTIDE SEQUENCE [LARGE SCALE GENOMIC DNA]</scope>
    <source>
        <strain evidence="3 4">ASV81</strain>
    </source>
</reference>
<dbReference type="EMBL" id="JAVFCB010000015">
    <property type="protein sequence ID" value="MDQ4215794.1"/>
    <property type="molecule type" value="Genomic_DNA"/>
</dbReference>
<proteinExistence type="predicted"/>
<keyword evidence="2" id="KW-0472">Membrane</keyword>
<organism evidence="3 4">
    <name type="scientific">Microbacterium capsulatum</name>
    <dbReference type="NCBI Taxonomy" id="3041921"/>
    <lineage>
        <taxon>Bacteria</taxon>
        <taxon>Bacillati</taxon>
        <taxon>Actinomycetota</taxon>
        <taxon>Actinomycetes</taxon>
        <taxon>Micrococcales</taxon>
        <taxon>Microbacteriaceae</taxon>
        <taxon>Microbacterium</taxon>
    </lineage>
</organism>
<evidence type="ECO:0000256" key="2">
    <source>
        <dbReference type="SAM" id="Phobius"/>
    </source>
</evidence>
<evidence type="ECO:0000313" key="4">
    <source>
        <dbReference type="Proteomes" id="UP001230289"/>
    </source>
</evidence>
<dbReference type="Proteomes" id="UP001230289">
    <property type="component" value="Unassembled WGS sequence"/>
</dbReference>
<dbReference type="RefSeq" id="WP_308490745.1">
    <property type="nucleotide sequence ID" value="NZ_JAVFCB010000015.1"/>
</dbReference>
<keyword evidence="2" id="KW-1133">Transmembrane helix</keyword>
<feature type="compositionally biased region" description="Gly residues" evidence="1">
    <location>
        <begin position="78"/>
        <end position="87"/>
    </location>
</feature>
<gene>
    <name evidence="3" type="ORF">RBR11_17905</name>
</gene>
<feature type="compositionally biased region" description="Pro residues" evidence="1">
    <location>
        <begin position="120"/>
        <end position="136"/>
    </location>
</feature>
<feature type="compositionally biased region" description="Pro residues" evidence="1">
    <location>
        <begin position="88"/>
        <end position="111"/>
    </location>
</feature>
<protein>
    <submittedName>
        <fullName evidence="3">Uncharacterized protein</fullName>
    </submittedName>
</protein>
<evidence type="ECO:0000313" key="3">
    <source>
        <dbReference type="EMBL" id="MDQ4215794.1"/>
    </source>
</evidence>
<feature type="transmembrane region" description="Helical" evidence="2">
    <location>
        <begin position="27"/>
        <end position="50"/>
    </location>
</feature>
<accession>A0ABU0XME8</accession>
<feature type="region of interest" description="Disordered" evidence="1">
    <location>
        <begin position="1"/>
        <end position="21"/>
    </location>
</feature>
<keyword evidence="4" id="KW-1185">Reference proteome</keyword>
<sequence>MTHATEPSWATPRVMPTGSASRRRRAIVLLGIAVVVLACANAVVLGFVLLRHAPVDASTGSDVSAQAGGHGNPINGLAGEGGGGPGGPALPTPTIPTPTPWDEPTPPPVDPAAPSTPSDPSSPAPAPVAPAPPSTPAAPAAPAAPAPTAPAAPAPAPLAFLGLTENSTAGLFGIRIANGYTLSLSGQPGATATVTYGSSRAGSVRFDGAGHASITLGRSLVDLGTDDPLIRVAYSDGTPGAPIEARRSSL</sequence>
<comment type="caution">
    <text evidence="3">The sequence shown here is derived from an EMBL/GenBank/DDBJ whole genome shotgun (WGS) entry which is preliminary data.</text>
</comment>
<keyword evidence="2" id="KW-0812">Transmembrane</keyword>
<evidence type="ECO:0000256" key="1">
    <source>
        <dbReference type="SAM" id="MobiDB-lite"/>
    </source>
</evidence>
<feature type="compositionally biased region" description="Pro residues" evidence="1">
    <location>
        <begin position="142"/>
        <end position="151"/>
    </location>
</feature>
<name>A0ABU0XME8_9MICO</name>